<dbReference type="EMBL" id="CP000909">
    <property type="protein sequence ID" value="ABY34760.1"/>
    <property type="molecule type" value="Genomic_DNA"/>
</dbReference>
<dbReference type="PATRIC" id="fig|324602.8.peg.1766"/>
<keyword evidence="1" id="KW-0472">Membrane</keyword>
<dbReference type="HOGENOM" id="CLU_137242_0_0_0"/>
<dbReference type="eggNOG" id="ENOG5030MIT">
    <property type="taxonomic scope" value="Bacteria"/>
</dbReference>
<dbReference type="Proteomes" id="UP000002008">
    <property type="component" value="Chromosome"/>
</dbReference>
<dbReference type="AlphaFoldDB" id="A9WAX9"/>
<feature type="transmembrane region" description="Helical" evidence="1">
    <location>
        <begin position="85"/>
        <end position="104"/>
    </location>
</feature>
<feature type="transmembrane region" description="Helical" evidence="1">
    <location>
        <begin position="137"/>
        <end position="157"/>
    </location>
</feature>
<accession>A9WAX9</accession>
<keyword evidence="1" id="KW-1133">Transmembrane helix</keyword>
<keyword evidence="3" id="KW-1185">Reference proteome</keyword>
<feature type="transmembrane region" description="Helical" evidence="1">
    <location>
        <begin position="53"/>
        <end position="73"/>
    </location>
</feature>
<dbReference type="EnsemblBacteria" id="ABY34760">
    <property type="protein sequence ID" value="ABY34760"/>
    <property type="gene ID" value="Caur_1541"/>
</dbReference>
<evidence type="ECO:0000256" key="1">
    <source>
        <dbReference type="SAM" id="Phobius"/>
    </source>
</evidence>
<evidence type="ECO:0000313" key="2">
    <source>
        <dbReference type="EMBL" id="ABY34760.1"/>
    </source>
</evidence>
<evidence type="ECO:0000313" key="3">
    <source>
        <dbReference type="Proteomes" id="UP000002008"/>
    </source>
</evidence>
<gene>
    <name evidence="2" type="ordered locus">Caur_1541</name>
</gene>
<feature type="transmembrane region" description="Helical" evidence="1">
    <location>
        <begin position="110"/>
        <end position="130"/>
    </location>
</feature>
<keyword evidence="1" id="KW-0812">Transmembrane</keyword>
<protein>
    <submittedName>
        <fullName evidence="2">Uncharacterized protein</fullName>
    </submittedName>
</protein>
<organism evidence="2 3">
    <name type="scientific">Chloroflexus aurantiacus (strain ATCC 29366 / DSM 635 / J-10-fl)</name>
    <dbReference type="NCBI Taxonomy" id="324602"/>
    <lineage>
        <taxon>Bacteria</taxon>
        <taxon>Bacillati</taxon>
        <taxon>Chloroflexota</taxon>
        <taxon>Chloroflexia</taxon>
        <taxon>Chloroflexales</taxon>
        <taxon>Chloroflexineae</taxon>
        <taxon>Chloroflexaceae</taxon>
        <taxon>Chloroflexus</taxon>
    </lineage>
</organism>
<name>A9WAX9_CHLAA</name>
<reference evidence="3" key="1">
    <citation type="journal article" date="2011" name="BMC Genomics">
        <title>Complete genome sequence of the filamentous anoxygenic phototrophic bacterium Chloroflexus aurantiacus.</title>
        <authorList>
            <person name="Tang K.H."/>
            <person name="Barry K."/>
            <person name="Chertkov O."/>
            <person name="Dalin E."/>
            <person name="Han C.S."/>
            <person name="Hauser L.J."/>
            <person name="Honchak B.M."/>
            <person name="Karbach L.E."/>
            <person name="Land M.L."/>
            <person name="Lapidus A."/>
            <person name="Larimer F.W."/>
            <person name="Mikhailova N."/>
            <person name="Pitluck S."/>
            <person name="Pierson B.K."/>
            <person name="Blankenship R.E."/>
        </authorList>
    </citation>
    <scope>NUCLEOTIDE SEQUENCE [LARGE SCALE GENOMIC DNA]</scope>
    <source>
        <strain evidence="3">ATCC 29366 / DSM 635 / J-10-fl</strain>
    </source>
</reference>
<sequence>MPVYRIYPAMMPAAIDTVTRQCNSIHISRVRAKAHTVLQYPTMERLFALHSRLQLTITLVIVVSLIWALIVAWRNRGSMQAPLGILQLLIIAQSVIGLLLLWQADLFRMALHVIYGVVAVGLIPATAAALRGRSPREVGLICAGILVMLLIVVGRLYETGVVGF</sequence>
<proteinExistence type="predicted"/>
<dbReference type="InParanoid" id="A9WAX9"/>
<dbReference type="KEGG" id="cau:Caur_1541"/>